<dbReference type="InterPro" id="IPR027417">
    <property type="entry name" value="P-loop_NTPase"/>
</dbReference>
<dbReference type="GO" id="GO:0004386">
    <property type="term" value="F:helicase activity"/>
    <property type="evidence" value="ECO:0007669"/>
    <property type="project" value="UniProtKB-KW"/>
</dbReference>
<dbReference type="AlphaFoldDB" id="A0A2G3E358"/>
<sequence length="1125" mass="129217">MGIQFILGGSGSGKSEYLYRLITKQAMEHPNKNYLVIVPEQFTLSTQQKLVSLSPNGAIMNIDILSFKRLAYRVFDDMGMSDLAVLEETGKNLLLRRIAQEEDANLTVLKNNMSRMGYVEQLKSLISEFVQYNISPELIDQFASIGNFSRNFITKMKDVNILYTKFLEYMKDHYIMAEEILNVLCDVAKDSELLRDSVIVLDEYTGFTPIQYRLLEQLLTVTDRIYVSLSIDEREAFKPSEGMEDLFDLSKTTIRKLSEISGRQGIPVEDPVIMKSPSERRFAAVPELAHLEANLFRQDCQKYQSDQPHQAISIWNAMTPREEMIFVARQINTLVRREHYRYRDIAIVTGALEQYQIYAQEVMENYGIPYFLDSTTSVFYSPFTDCIRALIEIFDRDFNYESVMRFLRCGFANLEEEEIDYLDNYLIATGIRRQSGWSRSWLGRKGKSKDFDLERVESMRLQLMDLWNPMILLQKQKDATLADGIHAIYQIIVAMQSADQLMQSANEYLERGLQSKAKEYEQLYEKVMQLLEKYEELLGEEPYDLQVFSELLDAGLSAIQLAAVPPGYDAITVGDIERTRLNGAKVLFFVGINEGVIPKNTNHGGIISEYERQALLDADIMLAPSAREKAFIQRFYLYRNLTKPSERLYLSFARSGSDGKALQESYLIKTVLQLFENLQVQILPSLMEEPDFSTEMVTLSYLAQGRKDDWWYAAAKALEHHEMTEQLIAAPYCSYQAQPISKNVARQLYGDVLYGSVTRIEKYFSCAYAHFLNYGLQLRERQEAGLNVMDVGDLYHMAMERFGRAVKDSGISWSMLQEEKRDELADRAMSEALVALGYEQSGEEHDADLYQLKRMREIFRRNAWVMTAQIAKGEFVPEDFEIKFGAGADNELQFALKNGRLLRVSGKIDRLDEYRKDGKIYVKIVDYKTGNTQMELSRIYHGLQLQLSVYLNAILQMKEHAVPAGILYQKITDPVLKETDDPMNDYLKELRPNGRVLAEQDVYLAMDYDLANPSYDSNVIPVGVKKDMGLRSGASVLNEEDFGILSDYAIMRMKESGDAIYEGNVAVNPYEQKATNACAYCQYRGICGFDKKIPGYQYRNIDAKRETEEWIEMMKTDINSGKDIG</sequence>
<dbReference type="GO" id="GO:0004527">
    <property type="term" value="F:exonuclease activity"/>
    <property type="evidence" value="ECO:0007669"/>
    <property type="project" value="UniProtKB-KW"/>
</dbReference>
<evidence type="ECO:0000256" key="3">
    <source>
        <dbReference type="ARBA" id="ARBA00022763"/>
    </source>
</evidence>
<evidence type="ECO:0000256" key="4">
    <source>
        <dbReference type="ARBA" id="ARBA00022801"/>
    </source>
</evidence>
<keyword evidence="6" id="KW-0269">Exonuclease</keyword>
<keyword evidence="7" id="KW-0067">ATP-binding</keyword>
<keyword evidence="13" id="KW-1185">Reference proteome</keyword>
<feature type="domain" description="UvrD-like helicase C-terminal" evidence="11">
    <location>
        <begin position="278"/>
        <end position="569"/>
    </location>
</feature>
<dbReference type="GO" id="GO:0006281">
    <property type="term" value="P:DNA repair"/>
    <property type="evidence" value="ECO:0007669"/>
    <property type="project" value="UniProtKB-KW"/>
</dbReference>
<evidence type="ECO:0000256" key="7">
    <source>
        <dbReference type="ARBA" id="ARBA00022840"/>
    </source>
</evidence>
<keyword evidence="1" id="KW-0540">Nuclease</keyword>
<keyword evidence="2" id="KW-0547">Nucleotide-binding</keyword>
<accession>A0A2G3E358</accession>
<dbReference type="Pfam" id="PF12705">
    <property type="entry name" value="PDDEXK_1"/>
    <property type="match status" value="1"/>
</dbReference>
<reference evidence="12 13" key="2">
    <citation type="submission" date="2017-10" db="EMBL/GenBank/DDBJ databases">
        <authorList>
            <person name="Banno H."/>
            <person name="Chua N.-H."/>
        </authorList>
    </citation>
    <scope>NUCLEOTIDE SEQUENCE [LARGE SCALE GENOMIC DNA]</scope>
    <source>
        <strain evidence="12 13">JK623</strain>
    </source>
</reference>
<dbReference type="Gene3D" id="3.90.320.10">
    <property type="match status" value="1"/>
</dbReference>
<dbReference type="RefSeq" id="WP_099386189.1">
    <property type="nucleotide sequence ID" value="NZ_JANSWH010000093.1"/>
</dbReference>
<evidence type="ECO:0000256" key="10">
    <source>
        <dbReference type="SAM" id="Coils"/>
    </source>
</evidence>
<evidence type="ECO:0000256" key="9">
    <source>
        <dbReference type="ARBA" id="ARBA00023204"/>
    </source>
</evidence>
<name>A0A2G3E358_9FIRM</name>
<keyword evidence="10" id="KW-0175">Coiled coil</keyword>
<evidence type="ECO:0000256" key="5">
    <source>
        <dbReference type="ARBA" id="ARBA00022806"/>
    </source>
</evidence>
<keyword evidence="3" id="KW-0227">DNA damage</keyword>
<dbReference type="Gene3D" id="3.40.50.300">
    <property type="entry name" value="P-loop containing nucleotide triphosphate hydrolases"/>
    <property type="match status" value="3"/>
</dbReference>
<dbReference type="InterPro" id="IPR038726">
    <property type="entry name" value="PDDEXK_AddAB-type"/>
</dbReference>
<dbReference type="InterPro" id="IPR011604">
    <property type="entry name" value="PDDEXK-like_dom_sf"/>
</dbReference>
<dbReference type="GO" id="GO:0003677">
    <property type="term" value="F:DNA binding"/>
    <property type="evidence" value="ECO:0007669"/>
    <property type="project" value="UniProtKB-KW"/>
</dbReference>
<dbReference type="GO" id="GO:0006310">
    <property type="term" value="P:DNA recombination"/>
    <property type="evidence" value="ECO:0007669"/>
    <property type="project" value="TreeGrafter"/>
</dbReference>
<proteinExistence type="predicted"/>
<dbReference type="EMBL" id="PDYG01000042">
    <property type="protein sequence ID" value="PHU37543.1"/>
    <property type="molecule type" value="Genomic_DNA"/>
</dbReference>
<dbReference type="GO" id="GO:0005524">
    <property type="term" value="F:ATP binding"/>
    <property type="evidence" value="ECO:0007669"/>
    <property type="project" value="UniProtKB-KW"/>
</dbReference>
<evidence type="ECO:0000313" key="12">
    <source>
        <dbReference type="EMBL" id="PHU37543.1"/>
    </source>
</evidence>
<evidence type="ECO:0000256" key="6">
    <source>
        <dbReference type="ARBA" id="ARBA00022839"/>
    </source>
</evidence>
<reference evidence="12 13" key="1">
    <citation type="submission" date="2017-10" db="EMBL/GenBank/DDBJ databases">
        <title>Resolving the taxonomy of Roseburia spp., Eubacterium rectale and Agathobacter spp. through phylogenomic analysis.</title>
        <authorList>
            <person name="Sheridan P.O."/>
            <person name="Walker A.W."/>
            <person name="Duncan S.H."/>
            <person name="Scott K.P."/>
            <person name="Toole P.W.O."/>
            <person name="Luis P."/>
            <person name="Flint H.J."/>
        </authorList>
    </citation>
    <scope>NUCLEOTIDE SEQUENCE [LARGE SCALE GENOMIC DNA]</scope>
    <source>
        <strain evidence="12 13">JK623</strain>
    </source>
</reference>
<feature type="coiled-coil region" evidence="10">
    <location>
        <begin position="513"/>
        <end position="540"/>
    </location>
</feature>
<dbReference type="PANTHER" id="PTHR30591">
    <property type="entry name" value="RECBCD ENZYME SUBUNIT RECC"/>
    <property type="match status" value="1"/>
</dbReference>
<evidence type="ECO:0000256" key="8">
    <source>
        <dbReference type="ARBA" id="ARBA00023125"/>
    </source>
</evidence>
<dbReference type="SUPFAM" id="SSF52540">
    <property type="entry name" value="P-loop containing nucleoside triphosphate hydrolases"/>
    <property type="match status" value="2"/>
</dbReference>
<evidence type="ECO:0000259" key="11">
    <source>
        <dbReference type="PROSITE" id="PS51217"/>
    </source>
</evidence>
<dbReference type="PANTHER" id="PTHR30591:SF1">
    <property type="entry name" value="RECBCD ENZYME SUBUNIT RECC"/>
    <property type="match status" value="1"/>
</dbReference>
<gene>
    <name evidence="12" type="ORF">CSX02_07260</name>
</gene>
<dbReference type="Pfam" id="PF21445">
    <property type="entry name" value="ADDB_N"/>
    <property type="match status" value="1"/>
</dbReference>
<dbReference type="PROSITE" id="PS51217">
    <property type="entry name" value="UVRD_HELICASE_CTER"/>
    <property type="match status" value="1"/>
</dbReference>
<keyword evidence="5" id="KW-0347">Helicase</keyword>
<evidence type="ECO:0000256" key="2">
    <source>
        <dbReference type="ARBA" id="ARBA00022741"/>
    </source>
</evidence>
<keyword evidence="4" id="KW-0378">Hydrolase</keyword>
<dbReference type="InterPro" id="IPR014017">
    <property type="entry name" value="DNA_helicase_UvrD-like_C"/>
</dbReference>
<organism evidence="12 13">
    <name type="scientific">Agathobacter ruminis</name>
    <dbReference type="NCBI Taxonomy" id="1712665"/>
    <lineage>
        <taxon>Bacteria</taxon>
        <taxon>Bacillati</taxon>
        <taxon>Bacillota</taxon>
        <taxon>Clostridia</taxon>
        <taxon>Lachnospirales</taxon>
        <taxon>Lachnospiraceae</taxon>
        <taxon>Agathobacter</taxon>
    </lineage>
</organism>
<protein>
    <recommendedName>
        <fullName evidence="11">UvrD-like helicase C-terminal domain-containing protein</fullName>
    </recommendedName>
</protein>
<evidence type="ECO:0000256" key="1">
    <source>
        <dbReference type="ARBA" id="ARBA00022722"/>
    </source>
</evidence>
<keyword evidence="8" id="KW-0238">DNA-binding</keyword>
<dbReference type="Proteomes" id="UP000224563">
    <property type="component" value="Unassembled WGS sequence"/>
</dbReference>
<evidence type="ECO:0000313" key="13">
    <source>
        <dbReference type="Proteomes" id="UP000224563"/>
    </source>
</evidence>
<comment type="caution">
    <text evidence="12">The sequence shown here is derived from an EMBL/GenBank/DDBJ whole genome shotgun (WGS) entry which is preliminary data.</text>
</comment>
<dbReference type="InterPro" id="IPR049035">
    <property type="entry name" value="ADDB_N"/>
</dbReference>
<keyword evidence="9" id="KW-0234">DNA repair</keyword>